<evidence type="ECO:0000256" key="1">
    <source>
        <dbReference type="ARBA" id="ARBA00008779"/>
    </source>
</evidence>
<dbReference type="Proteomes" id="UP000319143">
    <property type="component" value="Unassembled WGS sequence"/>
</dbReference>
<dbReference type="AlphaFoldDB" id="A0A5C6DAP5"/>
<evidence type="ECO:0000313" key="6">
    <source>
        <dbReference type="EMBL" id="TWU33205.1"/>
    </source>
</evidence>
<dbReference type="InterPro" id="IPR017850">
    <property type="entry name" value="Alkaline_phosphatase_core_sf"/>
</dbReference>
<keyword evidence="2" id="KW-0479">Metal-binding</keyword>
<protein>
    <submittedName>
        <fullName evidence="6">Arylsulfatase</fullName>
        <ecNumber evidence="6">3.1.6.1</ecNumber>
    </submittedName>
</protein>
<evidence type="ECO:0000256" key="4">
    <source>
        <dbReference type="ARBA" id="ARBA00022837"/>
    </source>
</evidence>
<dbReference type="InterPro" id="IPR050738">
    <property type="entry name" value="Sulfatase"/>
</dbReference>
<evidence type="ECO:0000313" key="7">
    <source>
        <dbReference type="Proteomes" id="UP000319143"/>
    </source>
</evidence>
<dbReference type="OrthoDB" id="9783154at2"/>
<dbReference type="Pfam" id="PF00884">
    <property type="entry name" value="Sulfatase"/>
    <property type="match status" value="1"/>
</dbReference>
<comment type="similarity">
    <text evidence="1">Belongs to the sulfatase family.</text>
</comment>
<keyword evidence="3 6" id="KW-0378">Hydrolase</keyword>
<keyword evidence="4" id="KW-0106">Calcium</keyword>
<dbReference type="PANTHER" id="PTHR42693:SF53">
    <property type="entry name" value="ENDO-4-O-SULFATASE"/>
    <property type="match status" value="1"/>
</dbReference>
<organism evidence="6 7">
    <name type="scientific">Novipirellula artificiosorum</name>
    <dbReference type="NCBI Taxonomy" id="2528016"/>
    <lineage>
        <taxon>Bacteria</taxon>
        <taxon>Pseudomonadati</taxon>
        <taxon>Planctomycetota</taxon>
        <taxon>Planctomycetia</taxon>
        <taxon>Pirellulales</taxon>
        <taxon>Pirellulaceae</taxon>
        <taxon>Novipirellula</taxon>
    </lineage>
</organism>
<sequence>MCLPRFIEATLTEFYVRTIFLPCFAILLSATSSLAAERPNVIVVFTDDHGYADLGCQEVFNDLKTPHLDALASGGIRMTDGYCTAPQCVPSRGGLISGQYQTKWGLESNPQFKDAAIMERFDQLQTVPERLKKAGYVTAMAGKWHLGEDNAEAIAKNGFDKVFFKHSNAPGHWNMNLQGEDIPPQVQKGGGYHLDLISSFAVAFINRFKDVPFFLYLAYRAPHVPLDAPQHYLDRFPGEMPERRRQALAMLSAVDDGVGRVVSTLNSPALRGSGLGCCGLLHRFHPRLPIDRLDFVPIEPLVQCFTKGALPREN</sequence>
<feature type="domain" description="Sulfatase N-terminal" evidence="5">
    <location>
        <begin position="39"/>
        <end position="266"/>
    </location>
</feature>
<evidence type="ECO:0000259" key="5">
    <source>
        <dbReference type="Pfam" id="PF00884"/>
    </source>
</evidence>
<dbReference type="Gene3D" id="3.40.720.10">
    <property type="entry name" value="Alkaline Phosphatase, subunit A"/>
    <property type="match status" value="1"/>
</dbReference>
<proteinExistence type="inferred from homology"/>
<gene>
    <name evidence="6" type="primary">atsA_84</name>
    <name evidence="6" type="ORF">Poly41_49570</name>
</gene>
<dbReference type="InterPro" id="IPR000917">
    <property type="entry name" value="Sulfatase_N"/>
</dbReference>
<dbReference type="InterPro" id="IPR024607">
    <property type="entry name" value="Sulfatase_CS"/>
</dbReference>
<dbReference type="GO" id="GO:0004065">
    <property type="term" value="F:arylsulfatase activity"/>
    <property type="evidence" value="ECO:0007669"/>
    <property type="project" value="UniProtKB-EC"/>
</dbReference>
<dbReference type="EMBL" id="SJPV01000010">
    <property type="protein sequence ID" value="TWU33205.1"/>
    <property type="molecule type" value="Genomic_DNA"/>
</dbReference>
<dbReference type="PANTHER" id="PTHR42693">
    <property type="entry name" value="ARYLSULFATASE FAMILY MEMBER"/>
    <property type="match status" value="1"/>
</dbReference>
<keyword evidence="7" id="KW-1185">Reference proteome</keyword>
<comment type="caution">
    <text evidence="6">The sequence shown here is derived from an EMBL/GenBank/DDBJ whole genome shotgun (WGS) entry which is preliminary data.</text>
</comment>
<dbReference type="PROSITE" id="PS00149">
    <property type="entry name" value="SULFATASE_2"/>
    <property type="match status" value="1"/>
</dbReference>
<dbReference type="RefSeq" id="WP_146529469.1">
    <property type="nucleotide sequence ID" value="NZ_SJPV01000010.1"/>
</dbReference>
<name>A0A5C6DAP5_9BACT</name>
<reference evidence="6 7" key="1">
    <citation type="submission" date="2019-02" db="EMBL/GenBank/DDBJ databases">
        <title>Deep-cultivation of Planctomycetes and their phenomic and genomic characterization uncovers novel biology.</title>
        <authorList>
            <person name="Wiegand S."/>
            <person name="Jogler M."/>
            <person name="Boedeker C."/>
            <person name="Pinto D."/>
            <person name="Vollmers J."/>
            <person name="Rivas-Marin E."/>
            <person name="Kohn T."/>
            <person name="Peeters S.H."/>
            <person name="Heuer A."/>
            <person name="Rast P."/>
            <person name="Oberbeckmann S."/>
            <person name="Bunk B."/>
            <person name="Jeske O."/>
            <person name="Meyerdierks A."/>
            <person name="Storesund J.E."/>
            <person name="Kallscheuer N."/>
            <person name="Luecker S."/>
            <person name="Lage O.M."/>
            <person name="Pohl T."/>
            <person name="Merkel B.J."/>
            <person name="Hornburger P."/>
            <person name="Mueller R.-W."/>
            <person name="Bruemmer F."/>
            <person name="Labrenz M."/>
            <person name="Spormann A.M."/>
            <person name="Op Den Camp H."/>
            <person name="Overmann J."/>
            <person name="Amann R."/>
            <person name="Jetten M.S.M."/>
            <person name="Mascher T."/>
            <person name="Medema M.H."/>
            <person name="Devos D.P."/>
            <person name="Kaster A.-K."/>
            <person name="Ovreas L."/>
            <person name="Rohde M."/>
            <person name="Galperin M.Y."/>
            <person name="Jogler C."/>
        </authorList>
    </citation>
    <scope>NUCLEOTIDE SEQUENCE [LARGE SCALE GENOMIC DNA]</scope>
    <source>
        <strain evidence="6 7">Poly41</strain>
    </source>
</reference>
<evidence type="ECO:0000256" key="2">
    <source>
        <dbReference type="ARBA" id="ARBA00022723"/>
    </source>
</evidence>
<dbReference type="SUPFAM" id="SSF53649">
    <property type="entry name" value="Alkaline phosphatase-like"/>
    <property type="match status" value="1"/>
</dbReference>
<accession>A0A5C6DAP5</accession>
<dbReference type="EC" id="3.1.6.1" evidence="6"/>
<evidence type="ECO:0000256" key="3">
    <source>
        <dbReference type="ARBA" id="ARBA00022801"/>
    </source>
</evidence>
<dbReference type="GO" id="GO:0046872">
    <property type="term" value="F:metal ion binding"/>
    <property type="evidence" value="ECO:0007669"/>
    <property type="project" value="UniProtKB-KW"/>
</dbReference>